<reference evidence="3" key="1">
    <citation type="journal article" date="2018" name="Nat. Microbiol.">
        <title>Leveraging single-cell genomics to expand the fungal tree of life.</title>
        <authorList>
            <person name="Ahrendt S.R."/>
            <person name="Quandt C.A."/>
            <person name="Ciobanu D."/>
            <person name="Clum A."/>
            <person name="Salamov A."/>
            <person name="Andreopoulos B."/>
            <person name="Cheng J.F."/>
            <person name="Woyke T."/>
            <person name="Pelin A."/>
            <person name="Henrissat B."/>
            <person name="Reynolds N.K."/>
            <person name="Benny G.L."/>
            <person name="Smith M.E."/>
            <person name="James T.Y."/>
            <person name="Grigoriev I.V."/>
        </authorList>
    </citation>
    <scope>NUCLEOTIDE SEQUENCE [LARGE SCALE GENOMIC DNA]</scope>
    <source>
        <strain evidence="3">Benny S71-1</strain>
    </source>
</reference>
<evidence type="ECO:0000256" key="1">
    <source>
        <dbReference type="SAM" id="MobiDB-lite"/>
    </source>
</evidence>
<evidence type="ECO:0000313" key="2">
    <source>
        <dbReference type="EMBL" id="RKP27815.1"/>
    </source>
</evidence>
<feature type="compositionally biased region" description="Basic and acidic residues" evidence="1">
    <location>
        <begin position="86"/>
        <end position="100"/>
    </location>
</feature>
<dbReference type="Proteomes" id="UP000278143">
    <property type="component" value="Unassembled WGS sequence"/>
</dbReference>
<proteinExistence type="predicted"/>
<feature type="compositionally biased region" description="Basic and acidic residues" evidence="1">
    <location>
        <begin position="131"/>
        <end position="143"/>
    </location>
</feature>
<name>A0A4P9Z5L6_9FUNG</name>
<feature type="compositionally biased region" description="Gly residues" evidence="1">
    <location>
        <begin position="284"/>
        <end position="293"/>
    </location>
</feature>
<evidence type="ECO:0000313" key="3">
    <source>
        <dbReference type="Proteomes" id="UP000278143"/>
    </source>
</evidence>
<dbReference type="OrthoDB" id="5595265at2759"/>
<gene>
    <name evidence="2" type="ORF">SYNPS1DRAFT_26547</name>
</gene>
<sequence length="299" mass="32206">MASPARRNKRLVQGMLDDEADAATGEAAPAKQPCPPRTIDSGDRSHTASPMKRSSLARSLRQESQTPEPQPPSQGTPDHGAAANEDQAKPRDAFWEELQKYESLLAEAATKPQQPANASSDGSVASGGEAGARRPEEAAEQERPSVASQTLPCLPVLTPYLDTLNPTAEMLDMERDAYEQSLGGSKSLFRCYWTARRGIVDASSHRQMTHMAEDASGAWTATTVDEHGRRLRDFDGQTPVAWLYQEQNLPVPAGITSMVKDGAALKGHRQQHGRSDHRHRGRGRGGGGGGGGRRGGRLE</sequence>
<dbReference type="EMBL" id="KZ989148">
    <property type="protein sequence ID" value="RKP27815.1"/>
    <property type="molecule type" value="Genomic_DNA"/>
</dbReference>
<feature type="compositionally biased region" description="Basic residues" evidence="1">
    <location>
        <begin position="1"/>
        <end position="10"/>
    </location>
</feature>
<dbReference type="AlphaFoldDB" id="A0A4P9Z5L6"/>
<feature type="compositionally biased region" description="Polar residues" evidence="1">
    <location>
        <begin position="111"/>
        <end position="123"/>
    </location>
</feature>
<feature type="compositionally biased region" description="Basic residues" evidence="1">
    <location>
        <begin position="266"/>
        <end position="283"/>
    </location>
</feature>
<organism evidence="2 3">
    <name type="scientific">Syncephalis pseudoplumigaleata</name>
    <dbReference type="NCBI Taxonomy" id="1712513"/>
    <lineage>
        <taxon>Eukaryota</taxon>
        <taxon>Fungi</taxon>
        <taxon>Fungi incertae sedis</taxon>
        <taxon>Zoopagomycota</taxon>
        <taxon>Zoopagomycotina</taxon>
        <taxon>Zoopagomycetes</taxon>
        <taxon>Zoopagales</taxon>
        <taxon>Piptocephalidaceae</taxon>
        <taxon>Syncephalis</taxon>
    </lineage>
</organism>
<keyword evidence="3" id="KW-1185">Reference proteome</keyword>
<accession>A0A4P9Z5L6</accession>
<feature type="region of interest" description="Disordered" evidence="1">
    <location>
        <begin position="1"/>
        <end position="150"/>
    </location>
</feature>
<feature type="region of interest" description="Disordered" evidence="1">
    <location>
        <begin position="264"/>
        <end position="299"/>
    </location>
</feature>
<protein>
    <submittedName>
        <fullName evidence="2">Uncharacterized protein</fullName>
    </submittedName>
</protein>